<evidence type="ECO:0000313" key="6">
    <source>
        <dbReference type="Proteomes" id="UP000515158"/>
    </source>
</evidence>
<evidence type="ECO:0000256" key="3">
    <source>
        <dbReference type="PROSITE-ProRule" id="PRU00176"/>
    </source>
</evidence>
<dbReference type="GO" id="GO:0009967">
    <property type="term" value="P:positive regulation of signal transduction"/>
    <property type="evidence" value="ECO:0007669"/>
    <property type="project" value="UniProtKB-ARBA"/>
</dbReference>
<dbReference type="Proteomes" id="UP000515158">
    <property type="component" value="Unplaced"/>
</dbReference>
<dbReference type="FunFam" id="3.30.70.330:FF:000007">
    <property type="entry name" value="CUGBP Elav-like family member 4 isoform 3"/>
    <property type="match status" value="1"/>
</dbReference>
<dbReference type="RefSeq" id="XP_034247912.1">
    <property type="nucleotide sequence ID" value="XM_034392021.1"/>
</dbReference>
<gene>
    <name evidence="7" type="primary">LOC117649356</name>
</gene>
<protein>
    <submittedName>
        <fullName evidence="7">CUGBP Elav-like family member 3 isoform X1</fullName>
    </submittedName>
</protein>
<dbReference type="CDD" id="cd12639">
    <property type="entry name" value="RRM3_CELF3_4_5_6"/>
    <property type="match status" value="1"/>
</dbReference>
<feature type="domain" description="RRM" evidence="5">
    <location>
        <begin position="38"/>
        <end position="119"/>
    </location>
</feature>
<evidence type="ECO:0000256" key="1">
    <source>
        <dbReference type="ARBA" id="ARBA00022737"/>
    </source>
</evidence>
<keyword evidence="2 3" id="KW-0694">RNA-binding</keyword>
<dbReference type="InterPro" id="IPR035979">
    <property type="entry name" value="RBD_domain_sf"/>
</dbReference>
<reference evidence="7" key="1">
    <citation type="submission" date="2025-08" db="UniProtKB">
        <authorList>
            <consortium name="RefSeq"/>
        </authorList>
    </citation>
    <scope>IDENTIFICATION</scope>
    <source>
        <tissue evidence="7">Total insect</tissue>
    </source>
</reference>
<accession>A0A6P8ZRU5</accession>
<dbReference type="FunFam" id="3.30.70.330:FF:000383">
    <property type="entry name" value="Sex lethal, isoform D"/>
    <property type="match status" value="1"/>
</dbReference>
<dbReference type="OrthoDB" id="410044at2759"/>
<proteinExistence type="predicted"/>
<dbReference type="SMART" id="SM00360">
    <property type="entry name" value="RRM"/>
    <property type="match status" value="2"/>
</dbReference>
<dbReference type="SUPFAM" id="SSF54928">
    <property type="entry name" value="RNA-binding domain, RBD"/>
    <property type="match status" value="1"/>
</dbReference>
<dbReference type="CTD" id="39527"/>
<evidence type="ECO:0000256" key="4">
    <source>
        <dbReference type="SAM" id="MobiDB-lite"/>
    </source>
</evidence>
<evidence type="ECO:0000259" key="5">
    <source>
        <dbReference type="PROSITE" id="PS50102"/>
    </source>
</evidence>
<sequence length="420" mass="44677">MVHVFGLAAHPTFSYQEPIMTRSIQVKAAEAADPRGDRKLFVGMLSKTQTEEDVRQLFAPYGTIEECTVIRSPDNTSKAGCAFVKFSSSQEAACAITALHGSQTMPGASSSLVVKYADTDKERQLRRMQQMAGNMNVLSPWVLNQFASFSNYAQQQAIVAATASPYMALTPLPHPLGPGGPGAVPSGQAGTLPSLPSPTMPNFSVAAQPPQPSASESPVYTAGLAPQAYPNPDVSDQQQGIEAPPVMRLNNFCVDGLALSIAAQALTSGEAALHPAAYSALAPFPPVAYPAPVYPPFTPTVAPPGCPPPHQQTNLIATGEGRSIDRGNKFGPDGCNLFIYHLPQEFGDAELCQMFLSFGLVLSAKVYIDRVTNQSKCFGFVSFDNPSSAQAAIAAMNGFQIGMKRLKVQLKKPKDIGRPY</sequence>
<evidence type="ECO:0000313" key="7">
    <source>
        <dbReference type="RefSeq" id="XP_034247912.1"/>
    </source>
</evidence>
<dbReference type="PANTHER" id="PTHR24012">
    <property type="entry name" value="RNA BINDING PROTEIN"/>
    <property type="match status" value="1"/>
</dbReference>
<dbReference type="Pfam" id="PF00076">
    <property type="entry name" value="RRM_1"/>
    <property type="match status" value="2"/>
</dbReference>
<dbReference type="FunCoup" id="A0A6P8ZRU5">
    <property type="interactions" value="290"/>
</dbReference>
<dbReference type="InterPro" id="IPR012677">
    <property type="entry name" value="Nucleotide-bd_a/b_plait_sf"/>
</dbReference>
<feature type="compositionally biased region" description="Low complexity" evidence="4">
    <location>
        <begin position="204"/>
        <end position="219"/>
    </location>
</feature>
<feature type="region of interest" description="Disordered" evidence="4">
    <location>
        <begin position="177"/>
        <end position="239"/>
    </location>
</feature>
<dbReference type="AlphaFoldDB" id="A0A6P8ZRU5"/>
<name>A0A6P8ZRU5_THRPL</name>
<dbReference type="Gene3D" id="3.30.70.330">
    <property type="match status" value="2"/>
</dbReference>
<dbReference type="KEGG" id="tpal:117649356"/>
<feature type="domain" description="RRM" evidence="5">
    <location>
        <begin position="335"/>
        <end position="413"/>
    </location>
</feature>
<dbReference type="GeneID" id="117649356"/>
<dbReference type="GO" id="GO:0003729">
    <property type="term" value="F:mRNA binding"/>
    <property type="evidence" value="ECO:0007669"/>
    <property type="project" value="UniProtKB-ARBA"/>
</dbReference>
<dbReference type="InterPro" id="IPR000504">
    <property type="entry name" value="RRM_dom"/>
</dbReference>
<dbReference type="GO" id="GO:0010629">
    <property type="term" value="P:negative regulation of gene expression"/>
    <property type="evidence" value="ECO:0007669"/>
    <property type="project" value="UniProtKB-ARBA"/>
</dbReference>
<dbReference type="InParanoid" id="A0A6P8ZRU5"/>
<dbReference type="CDD" id="cd12635">
    <property type="entry name" value="RRM2_CELF3_4_5_6"/>
    <property type="match status" value="1"/>
</dbReference>
<organism evidence="7">
    <name type="scientific">Thrips palmi</name>
    <name type="common">Melon thrips</name>
    <dbReference type="NCBI Taxonomy" id="161013"/>
    <lineage>
        <taxon>Eukaryota</taxon>
        <taxon>Metazoa</taxon>
        <taxon>Ecdysozoa</taxon>
        <taxon>Arthropoda</taxon>
        <taxon>Hexapoda</taxon>
        <taxon>Insecta</taxon>
        <taxon>Pterygota</taxon>
        <taxon>Neoptera</taxon>
        <taxon>Paraneoptera</taxon>
        <taxon>Thysanoptera</taxon>
        <taxon>Terebrantia</taxon>
        <taxon>Thripoidea</taxon>
        <taxon>Thripidae</taxon>
        <taxon>Thrips</taxon>
    </lineage>
</organism>
<keyword evidence="6" id="KW-1185">Reference proteome</keyword>
<evidence type="ECO:0000256" key="2">
    <source>
        <dbReference type="ARBA" id="ARBA00022884"/>
    </source>
</evidence>
<dbReference type="PROSITE" id="PS50102">
    <property type="entry name" value="RRM"/>
    <property type="match status" value="2"/>
</dbReference>
<keyword evidence="1" id="KW-0677">Repeat</keyword>
<dbReference type="GO" id="GO:0005737">
    <property type="term" value="C:cytoplasm"/>
    <property type="evidence" value="ECO:0007669"/>
    <property type="project" value="UniProtKB-ARBA"/>
</dbReference>